<evidence type="ECO:0000256" key="1">
    <source>
        <dbReference type="SAM" id="SignalP"/>
    </source>
</evidence>
<feature type="chain" id="PRO_5013122072" description="Single domain-containing protein" evidence="1">
    <location>
        <begin position="21"/>
        <end position="108"/>
    </location>
</feature>
<accession>A0A232FBX2</accession>
<sequence length="108" mass="12199">MKFIFSVCLIVTSVAVLSFATELSLDNQEFERSKRAVALEYCPDKSTPAECKEYAKEISKTMNYCHNFVINKNTIQWQSCGIVSCEGLKVIPEDLSKPYPNCCQTCKV</sequence>
<dbReference type="EMBL" id="NNAY01000470">
    <property type="protein sequence ID" value="OXU28155.1"/>
    <property type="molecule type" value="Genomic_DNA"/>
</dbReference>
<name>A0A232FBX2_9HYME</name>
<keyword evidence="3" id="KW-1185">Reference proteome</keyword>
<evidence type="ECO:0008006" key="4">
    <source>
        <dbReference type="Google" id="ProtNLM"/>
    </source>
</evidence>
<dbReference type="Proteomes" id="UP000215335">
    <property type="component" value="Unassembled WGS sequence"/>
</dbReference>
<feature type="signal peptide" evidence="1">
    <location>
        <begin position="1"/>
        <end position="20"/>
    </location>
</feature>
<protein>
    <recommendedName>
        <fullName evidence="4">Single domain-containing protein</fullName>
    </recommendedName>
</protein>
<evidence type="ECO:0000313" key="2">
    <source>
        <dbReference type="EMBL" id="OXU28155.1"/>
    </source>
</evidence>
<comment type="caution">
    <text evidence="2">The sequence shown here is derived from an EMBL/GenBank/DDBJ whole genome shotgun (WGS) entry which is preliminary data.</text>
</comment>
<proteinExistence type="predicted"/>
<gene>
    <name evidence="2" type="ORF">TSAR_006970</name>
</gene>
<keyword evidence="1" id="KW-0732">Signal</keyword>
<evidence type="ECO:0000313" key="3">
    <source>
        <dbReference type="Proteomes" id="UP000215335"/>
    </source>
</evidence>
<reference evidence="2 3" key="1">
    <citation type="journal article" date="2017" name="Curr. Biol.">
        <title>The Evolution of Venom by Co-option of Single-Copy Genes.</title>
        <authorList>
            <person name="Martinson E.O."/>
            <person name="Mrinalini"/>
            <person name="Kelkar Y.D."/>
            <person name="Chang C.H."/>
            <person name="Werren J.H."/>
        </authorList>
    </citation>
    <scope>NUCLEOTIDE SEQUENCE [LARGE SCALE GENOMIC DNA]</scope>
    <source>
        <strain evidence="2 3">Alberta</strain>
        <tissue evidence="2">Whole body</tissue>
    </source>
</reference>
<organism evidence="2 3">
    <name type="scientific">Trichomalopsis sarcophagae</name>
    <dbReference type="NCBI Taxonomy" id="543379"/>
    <lineage>
        <taxon>Eukaryota</taxon>
        <taxon>Metazoa</taxon>
        <taxon>Ecdysozoa</taxon>
        <taxon>Arthropoda</taxon>
        <taxon>Hexapoda</taxon>
        <taxon>Insecta</taxon>
        <taxon>Pterygota</taxon>
        <taxon>Neoptera</taxon>
        <taxon>Endopterygota</taxon>
        <taxon>Hymenoptera</taxon>
        <taxon>Apocrita</taxon>
        <taxon>Proctotrupomorpha</taxon>
        <taxon>Chalcidoidea</taxon>
        <taxon>Pteromalidae</taxon>
        <taxon>Pteromalinae</taxon>
        <taxon>Trichomalopsis</taxon>
    </lineage>
</organism>
<dbReference type="AlphaFoldDB" id="A0A232FBX2"/>